<organism evidence="2 3">
    <name type="scientific">Pichia angusta</name>
    <name type="common">Yeast</name>
    <name type="synonym">Hansenula polymorpha</name>
    <dbReference type="NCBI Taxonomy" id="870730"/>
    <lineage>
        <taxon>Eukaryota</taxon>
        <taxon>Fungi</taxon>
        <taxon>Dikarya</taxon>
        <taxon>Ascomycota</taxon>
        <taxon>Saccharomycotina</taxon>
        <taxon>Pichiomycetes</taxon>
        <taxon>Pichiales</taxon>
        <taxon>Pichiaceae</taxon>
        <taxon>Ogataea</taxon>
    </lineage>
</organism>
<evidence type="ECO:0000313" key="3">
    <source>
        <dbReference type="Proteomes" id="UP001196530"/>
    </source>
</evidence>
<comment type="caution">
    <text evidence="2">The sequence shown here is derived from an EMBL/GenBank/DDBJ whole genome shotgun (WGS) entry which is preliminary data.</text>
</comment>
<feature type="compositionally biased region" description="Basic and acidic residues" evidence="1">
    <location>
        <begin position="52"/>
        <end position="70"/>
    </location>
</feature>
<dbReference type="EMBL" id="JAHLUX010000003">
    <property type="protein sequence ID" value="KAG7820094.1"/>
    <property type="molecule type" value="Genomic_DNA"/>
</dbReference>
<evidence type="ECO:0000256" key="1">
    <source>
        <dbReference type="SAM" id="MobiDB-lite"/>
    </source>
</evidence>
<sequence>MFPRLQTTTCFGSGMEFGCPKSKPVPEFDFVVFRELGISMASFQTNCPSPADTRDRRASRNRRDVYFTPS</sequence>
<proteinExistence type="predicted"/>
<reference evidence="2" key="1">
    <citation type="journal article" date="2021" name="G3 (Bethesda)">
        <title>Genomic diversity, chromosomal rearrangements, and interspecies hybridization in the ogataea polymorpha species complex.</title>
        <authorList>
            <person name="Hanson S.J."/>
            <person name="Cinneide E.O."/>
            <person name="Salzberg L.I."/>
            <person name="Wolfe K.H."/>
            <person name="McGowan J."/>
            <person name="Fitzpatrick D.A."/>
            <person name="Matlin K."/>
        </authorList>
    </citation>
    <scope>NUCLEOTIDE SEQUENCE</scope>
    <source>
        <strain evidence="2">61-244</strain>
    </source>
</reference>
<dbReference type="GeneID" id="66125582"/>
<dbReference type="AlphaFoldDB" id="A0AAN6DGH9"/>
<gene>
    <name evidence="2" type="ORF">KL928_001531</name>
</gene>
<dbReference type="RefSeq" id="XP_043060808.1">
    <property type="nucleotide sequence ID" value="XM_043201907.1"/>
</dbReference>
<evidence type="ECO:0000313" key="2">
    <source>
        <dbReference type="EMBL" id="KAG7820094.1"/>
    </source>
</evidence>
<dbReference type="Proteomes" id="UP001196530">
    <property type="component" value="Unassembled WGS sequence"/>
</dbReference>
<accession>A0AAN6DGH9</accession>
<feature type="region of interest" description="Disordered" evidence="1">
    <location>
        <begin position="47"/>
        <end position="70"/>
    </location>
</feature>
<protein>
    <submittedName>
        <fullName evidence="2">Uncharacterized protein</fullName>
    </submittedName>
</protein>
<name>A0AAN6DGH9_PICAN</name>